<comment type="caution">
    <text evidence="8">The sequence shown here is derived from an EMBL/GenBank/DDBJ whole genome shotgun (WGS) entry which is preliminary data.</text>
</comment>
<dbReference type="Proteomes" id="UP001054945">
    <property type="component" value="Unassembled WGS sequence"/>
</dbReference>
<evidence type="ECO:0000256" key="4">
    <source>
        <dbReference type="ARBA" id="ARBA00023242"/>
    </source>
</evidence>
<evidence type="ECO:0000256" key="5">
    <source>
        <dbReference type="PROSITE-ProRule" id="PRU00108"/>
    </source>
</evidence>
<dbReference type="GO" id="GO:0000981">
    <property type="term" value="F:DNA-binding transcription factor activity, RNA polymerase II-specific"/>
    <property type="evidence" value="ECO:0007669"/>
    <property type="project" value="InterPro"/>
</dbReference>
<dbReference type="CDD" id="cd00086">
    <property type="entry name" value="homeodomain"/>
    <property type="match status" value="1"/>
</dbReference>
<feature type="domain" description="Homeobox" evidence="7">
    <location>
        <begin position="196"/>
        <end position="256"/>
    </location>
</feature>
<dbReference type="PRINTS" id="PR00024">
    <property type="entry name" value="HOMEOBOX"/>
</dbReference>
<dbReference type="Gene3D" id="1.10.10.60">
    <property type="entry name" value="Homeodomain-like"/>
    <property type="match status" value="1"/>
</dbReference>
<evidence type="ECO:0000313" key="9">
    <source>
        <dbReference type="Proteomes" id="UP001054945"/>
    </source>
</evidence>
<dbReference type="InterPro" id="IPR050394">
    <property type="entry name" value="Homeobox_NK-like"/>
</dbReference>
<dbReference type="SUPFAM" id="SSF46689">
    <property type="entry name" value="Homeodomain-like"/>
    <property type="match status" value="1"/>
</dbReference>
<dbReference type="GO" id="GO:0005634">
    <property type="term" value="C:nucleus"/>
    <property type="evidence" value="ECO:0007669"/>
    <property type="project" value="UniProtKB-SubCell"/>
</dbReference>
<evidence type="ECO:0000256" key="3">
    <source>
        <dbReference type="ARBA" id="ARBA00023155"/>
    </source>
</evidence>
<dbReference type="GO" id="GO:0030154">
    <property type="term" value="P:cell differentiation"/>
    <property type="evidence" value="ECO:0007669"/>
    <property type="project" value="TreeGrafter"/>
</dbReference>
<dbReference type="Pfam" id="PF00046">
    <property type="entry name" value="Homeodomain"/>
    <property type="match status" value="1"/>
</dbReference>
<dbReference type="SMART" id="SM00389">
    <property type="entry name" value="HOX"/>
    <property type="match status" value="1"/>
</dbReference>
<dbReference type="AlphaFoldDB" id="A0AAV4SHP7"/>
<dbReference type="PROSITE" id="PS50071">
    <property type="entry name" value="HOMEOBOX_2"/>
    <property type="match status" value="1"/>
</dbReference>
<keyword evidence="9" id="KW-1185">Reference proteome</keyword>
<dbReference type="GO" id="GO:0000978">
    <property type="term" value="F:RNA polymerase II cis-regulatory region sequence-specific DNA binding"/>
    <property type="evidence" value="ECO:0007669"/>
    <property type="project" value="TreeGrafter"/>
</dbReference>
<protein>
    <submittedName>
        <fullName evidence="8">Homeobox protein Nkx-2.6</fullName>
    </submittedName>
</protein>
<comment type="subcellular location">
    <subcellularLocation>
        <location evidence="1 5 6">Nucleus</location>
    </subcellularLocation>
</comment>
<name>A0AAV4SHP7_CAEEX</name>
<reference evidence="8 9" key="1">
    <citation type="submission" date="2021-06" db="EMBL/GenBank/DDBJ databases">
        <title>Caerostris extrusa draft genome.</title>
        <authorList>
            <person name="Kono N."/>
            <person name="Arakawa K."/>
        </authorList>
    </citation>
    <scope>NUCLEOTIDE SEQUENCE [LARGE SCALE GENOMIC DNA]</scope>
</reference>
<feature type="DNA-binding region" description="Homeobox" evidence="5">
    <location>
        <begin position="198"/>
        <end position="257"/>
    </location>
</feature>
<organism evidence="8 9">
    <name type="scientific">Caerostris extrusa</name>
    <name type="common">Bark spider</name>
    <name type="synonym">Caerostris bankana</name>
    <dbReference type="NCBI Taxonomy" id="172846"/>
    <lineage>
        <taxon>Eukaryota</taxon>
        <taxon>Metazoa</taxon>
        <taxon>Ecdysozoa</taxon>
        <taxon>Arthropoda</taxon>
        <taxon>Chelicerata</taxon>
        <taxon>Arachnida</taxon>
        <taxon>Araneae</taxon>
        <taxon>Araneomorphae</taxon>
        <taxon>Entelegynae</taxon>
        <taxon>Araneoidea</taxon>
        <taxon>Araneidae</taxon>
        <taxon>Caerostris</taxon>
    </lineage>
</organism>
<dbReference type="InterPro" id="IPR009057">
    <property type="entry name" value="Homeodomain-like_sf"/>
</dbReference>
<evidence type="ECO:0000313" key="8">
    <source>
        <dbReference type="EMBL" id="GIY31727.1"/>
    </source>
</evidence>
<dbReference type="InterPro" id="IPR017970">
    <property type="entry name" value="Homeobox_CS"/>
</dbReference>
<evidence type="ECO:0000256" key="6">
    <source>
        <dbReference type="RuleBase" id="RU000682"/>
    </source>
</evidence>
<keyword evidence="4 5" id="KW-0539">Nucleus</keyword>
<keyword evidence="3 5" id="KW-0371">Homeobox</keyword>
<dbReference type="PANTHER" id="PTHR24340">
    <property type="entry name" value="HOMEOBOX PROTEIN NKX"/>
    <property type="match status" value="1"/>
</dbReference>
<accession>A0AAV4SHP7</accession>
<evidence type="ECO:0000256" key="1">
    <source>
        <dbReference type="ARBA" id="ARBA00004123"/>
    </source>
</evidence>
<proteinExistence type="predicted"/>
<dbReference type="InterPro" id="IPR020479">
    <property type="entry name" value="HD_metazoa"/>
</dbReference>
<evidence type="ECO:0000256" key="2">
    <source>
        <dbReference type="ARBA" id="ARBA00023125"/>
    </source>
</evidence>
<dbReference type="InterPro" id="IPR001356">
    <property type="entry name" value="HD"/>
</dbReference>
<gene>
    <name evidence="8" type="primary">NKX2-6</name>
    <name evidence="8" type="ORF">CEXT_454231</name>
</gene>
<dbReference type="EMBL" id="BPLR01009419">
    <property type="protein sequence ID" value="GIY31727.1"/>
    <property type="molecule type" value="Genomic_DNA"/>
</dbReference>
<dbReference type="PROSITE" id="PS00027">
    <property type="entry name" value="HOMEOBOX_1"/>
    <property type="match status" value="1"/>
</dbReference>
<keyword evidence="2 5" id="KW-0238">DNA-binding</keyword>
<sequence length="360" mass="40993">MLANGQLANRSGISFSVREILNLPDDPYLLKNSNFDNMLLDTIYMNCNNNLNWQQESAAWEAAKTIENEQWFTQSAERDILLLQTPVSSSPASSPSNSYLSFPKSGTEISDAQIINIDEEQLSKLQIENVQDIKEWPANKFTCGFDSNDQSNSSSASPGEANSVRQSSKSIIKILNQVNKSVEKPLAISSGSLHSKSKRRPRVLFAQEQVTALEKRFQYQRYLSASEREDFAVSLKLTSTQVKIWFQNRRYKYKRQREFELIEPPNKMMAQHPSNDVQNQQFPPPYSYNPTSTNPSSLSSNTIHHFPHNLPCDSDKFPAVLNGSDVNRTYRPMENQFLSTKMNACDTMYGYDSNMKCGYE</sequence>
<evidence type="ECO:0000259" key="7">
    <source>
        <dbReference type="PROSITE" id="PS50071"/>
    </source>
</evidence>